<dbReference type="PRINTS" id="PR00455">
    <property type="entry name" value="HTHTETR"/>
</dbReference>
<reference evidence="6" key="2">
    <citation type="submission" date="2021-04" db="EMBL/GenBank/DDBJ databases">
        <authorList>
            <person name="Liu J."/>
        </authorList>
    </citation>
    <scope>NUCLEOTIDE SEQUENCE</scope>
    <source>
        <strain evidence="6">BAD-6</strain>
    </source>
</reference>
<evidence type="ECO:0000256" key="1">
    <source>
        <dbReference type="ARBA" id="ARBA00023015"/>
    </source>
</evidence>
<dbReference type="Pfam" id="PF21993">
    <property type="entry name" value="TetR_C_13_2"/>
    <property type="match status" value="1"/>
</dbReference>
<feature type="DNA-binding region" description="H-T-H motif" evidence="4">
    <location>
        <begin position="25"/>
        <end position="44"/>
    </location>
</feature>
<keyword evidence="7" id="KW-1185">Reference proteome</keyword>
<evidence type="ECO:0000256" key="4">
    <source>
        <dbReference type="PROSITE-ProRule" id="PRU00335"/>
    </source>
</evidence>
<evidence type="ECO:0000256" key="2">
    <source>
        <dbReference type="ARBA" id="ARBA00023125"/>
    </source>
</evidence>
<evidence type="ECO:0000313" key="6">
    <source>
        <dbReference type="EMBL" id="MBR0596993.1"/>
    </source>
</evidence>
<keyword evidence="1" id="KW-0805">Transcription regulation</keyword>
<dbReference type="Pfam" id="PF00440">
    <property type="entry name" value="TetR_N"/>
    <property type="match status" value="1"/>
</dbReference>
<keyword evidence="3" id="KW-0804">Transcription</keyword>
<protein>
    <submittedName>
        <fullName evidence="6">TetR/AcrR family transcriptional regulator</fullName>
    </submittedName>
</protein>
<proteinExistence type="predicted"/>
<keyword evidence="2 4" id="KW-0238">DNA-binding</keyword>
<organism evidence="6 7">
    <name type="scientific">Sinanaerobacter chloroacetimidivorans</name>
    <dbReference type="NCBI Taxonomy" id="2818044"/>
    <lineage>
        <taxon>Bacteria</taxon>
        <taxon>Bacillati</taxon>
        <taxon>Bacillota</taxon>
        <taxon>Clostridia</taxon>
        <taxon>Peptostreptococcales</taxon>
        <taxon>Anaerovoracaceae</taxon>
        <taxon>Sinanaerobacter</taxon>
    </lineage>
</organism>
<dbReference type="SUPFAM" id="SSF48498">
    <property type="entry name" value="Tetracyclin repressor-like, C-terminal domain"/>
    <property type="match status" value="1"/>
</dbReference>
<dbReference type="InterPro" id="IPR054156">
    <property type="entry name" value="YxaF_TetR_C"/>
</dbReference>
<evidence type="ECO:0000256" key="3">
    <source>
        <dbReference type="ARBA" id="ARBA00023163"/>
    </source>
</evidence>
<dbReference type="Proteomes" id="UP000675664">
    <property type="component" value="Unassembled WGS sequence"/>
</dbReference>
<comment type="caution">
    <text evidence="6">The sequence shown here is derived from an EMBL/GenBank/DDBJ whole genome shotgun (WGS) entry which is preliminary data.</text>
</comment>
<dbReference type="Gene3D" id="1.10.357.10">
    <property type="entry name" value="Tetracycline Repressor, domain 2"/>
    <property type="match status" value="1"/>
</dbReference>
<dbReference type="PANTHER" id="PTHR47506">
    <property type="entry name" value="TRANSCRIPTIONAL REGULATORY PROTEIN"/>
    <property type="match status" value="1"/>
</dbReference>
<dbReference type="PROSITE" id="PS50977">
    <property type="entry name" value="HTH_TETR_2"/>
    <property type="match status" value="1"/>
</dbReference>
<accession>A0A8J8AZX4</accession>
<dbReference type="SUPFAM" id="SSF46689">
    <property type="entry name" value="Homeodomain-like"/>
    <property type="match status" value="1"/>
</dbReference>
<name>A0A8J8AZX4_9FIRM</name>
<dbReference type="InterPro" id="IPR009057">
    <property type="entry name" value="Homeodomain-like_sf"/>
</dbReference>
<dbReference type="InterPro" id="IPR036271">
    <property type="entry name" value="Tet_transcr_reg_TetR-rel_C_sf"/>
</dbReference>
<reference evidence="6" key="1">
    <citation type="submission" date="2021-04" db="EMBL/GenBank/DDBJ databases">
        <title>Sinoanaerobacter chloroacetimidivorans sp. nov., an obligate anaerobic bacterium isolated from anaerobic sludge.</title>
        <authorList>
            <person name="Bao Y."/>
        </authorList>
    </citation>
    <scope>NUCLEOTIDE SEQUENCE</scope>
    <source>
        <strain evidence="6">BAD-6</strain>
    </source>
</reference>
<sequence>MSQKRQEIIKIAAALIESKGYENTKLSDILEAAAIGKGQFYHYFSSKHELGLEVLDYFYEIFDREVLEGILSSKKSPEAKINEMLQWVLENHTSKQARCGCIFGNIALELSEHDPAFSKKVREVFDKWIDKLSIVLEEMARGKEGSSCVEVAQGVVALIEGGIMIMKNKQDIKVLEDILTLARRMIATS</sequence>
<dbReference type="GO" id="GO:0003677">
    <property type="term" value="F:DNA binding"/>
    <property type="evidence" value="ECO:0007669"/>
    <property type="project" value="UniProtKB-UniRule"/>
</dbReference>
<dbReference type="AlphaFoldDB" id="A0A8J8AZX4"/>
<evidence type="ECO:0000313" key="7">
    <source>
        <dbReference type="Proteomes" id="UP000675664"/>
    </source>
</evidence>
<feature type="domain" description="HTH tetR-type" evidence="5">
    <location>
        <begin position="2"/>
        <end position="62"/>
    </location>
</feature>
<dbReference type="RefSeq" id="WP_227017126.1">
    <property type="nucleotide sequence ID" value="NZ_JAGSND010000002.1"/>
</dbReference>
<dbReference type="PANTHER" id="PTHR47506:SF6">
    <property type="entry name" value="HTH-TYPE TRANSCRIPTIONAL REPRESSOR NEMR"/>
    <property type="match status" value="1"/>
</dbReference>
<dbReference type="EMBL" id="JAGSND010000002">
    <property type="protein sequence ID" value="MBR0596993.1"/>
    <property type="molecule type" value="Genomic_DNA"/>
</dbReference>
<gene>
    <name evidence="6" type="ORF">KCX82_03830</name>
</gene>
<evidence type="ECO:0000259" key="5">
    <source>
        <dbReference type="PROSITE" id="PS50977"/>
    </source>
</evidence>
<dbReference type="InterPro" id="IPR001647">
    <property type="entry name" value="HTH_TetR"/>
</dbReference>